<keyword evidence="2" id="KW-1185">Reference proteome</keyword>
<dbReference type="SUPFAM" id="SSF55961">
    <property type="entry name" value="Bet v1-like"/>
    <property type="match status" value="2"/>
</dbReference>
<dbReference type="Pfam" id="PF10604">
    <property type="entry name" value="Polyketide_cyc2"/>
    <property type="match status" value="1"/>
</dbReference>
<dbReference type="Gene3D" id="3.30.530.20">
    <property type="match status" value="2"/>
</dbReference>
<protein>
    <submittedName>
        <fullName evidence="1">Aromatase/cyclase</fullName>
    </submittedName>
</protein>
<evidence type="ECO:0000313" key="1">
    <source>
        <dbReference type="EMBL" id="MFB8776938.1"/>
    </source>
</evidence>
<sequence length="309" mass="33878">MSGERSGTAAHRIRVAAPAGVVYAVLADTAKMPLYFSPSVHVERLAYDGEHERLRMWCLMDGQLKSWTTRRHLDPVTHRIEFQQERPALLPAPLNGVVSLRPLGPHDTALELKPTPNAALPALGEWLRSAADLKKFSEHFSRLDDLVLTFEDSLRINGPAELAYDLLYRAGHWPALLPHLAHATLSEDTPGVQHLTLKTLAHNGLHTTESVRICFPHAGRIVFKQTTCAPHLAAHIGEWSVTPDATGVTLTCWQSVVLREEHPATGPRPAGSGPALADTRRRVRTALSRTSTALLAAAKQHAETAVRTL</sequence>
<organism evidence="1 2">
    <name type="scientific">Streptomyces broussonetiae</name>
    <dbReference type="NCBI Taxonomy" id="2686304"/>
    <lineage>
        <taxon>Bacteria</taxon>
        <taxon>Bacillati</taxon>
        <taxon>Actinomycetota</taxon>
        <taxon>Actinomycetes</taxon>
        <taxon>Kitasatosporales</taxon>
        <taxon>Streptomycetaceae</taxon>
        <taxon>Streptomyces</taxon>
    </lineage>
</organism>
<dbReference type="RefSeq" id="WP_376735448.1">
    <property type="nucleotide sequence ID" value="NZ_JAYMRP010000037.1"/>
</dbReference>
<name>A0ABV5EJA0_9ACTN</name>
<gene>
    <name evidence="1" type="ORF">VSS16_30095</name>
</gene>
<dbReference type="EMBL" id="JAYMRP010000037">
    <property type="protein sequence ID" value="MFB8776938.1"/>
    <property type="molecule type" value="Genomic_DNA"/>
</dbReference>
<comment type="caution">
    <text evidence="1">The sequence shown here is derived from an EMBL/GenBank/DDBJ whole genome shotgun (WGS) entry which is preliminary data.</text>
</comment>
<reference evidence="1 2" key="1">
    <citation type="submission" date="2024-01" db="EMBL/GenBank/DDBJ databases">
        <title>Genome mining of biosynthetic gene clusters to explore secondary metabolites of Streptomyces sp.</title>
        <authorList>
            <person name="Baig A."/>
            <person name="Ajitkumar Shintre N."/>
            <person name="Kumar H."/>
            <person name="Anbarasu A."/>
            <person name="Ramaiah S."/>
        </authorList>
    </citation>
    <scope>NUCLEOTIDE SEQUENCE [LARGE SCALE GENOMIC DNA]</scope>
    <source>
        <strain evidence="1 2">A57</strain>
    </source>
</reference>
<dbReference type="InterPro" id="IPR023393">
    <property type="entry name" value="START-like_dom_sf"/>
</dbReference>
<dbReference type="Proteomes" id="UP001585080">
    <property type="component" value="Unassembled WGS sequence"/>
</dbReference>
<dbReference type="InterPro" id="IPR019587">
    <property type="entry name" value="Polyketide_cyclase/dehydratase"/>
</dbReference>
<accession>A0ABV5EJA0</accession>
<dbReference type="CDD" id="cd08861">
    <property type="entry name" value="OtcD1_ARO-CYC_like"/>
    <property type="match status" value="2"/>
</dbReference>
<evidence type="ECO:0000313" key="2">
    <source>
        <dbReference type="Proteomes" id="UP001585080"/>
    </source>
</evidence>
<proteinExistence type="predicted"/>